<dbReference type="GO" id="GO:0004843">
    <property type="term" value="F:cysteine-type deubiquitinase activity"/>
    <property type="evidence" value="ECO:0007669"/>
    <property type="project" value="TreeGrafter"/>
</dbReference>
<dbReference type="OMA" id="YELGAHY"/>
<feature type="compositionally biased region" description="Basic and acidic residues" evidence="1">
    <location>
        <begin position="16"/>
        <end position="27"/>
    </location>
</feature>
<dbReference type="KEGG" id="mgl:MGL_4250"/>
<dbReference type="Pfam" id="PF02338">
    <property type="entry name" value="OTU"/>
    <property type="match status" value="1"/>
</dbReference>
<accession>A8QE17</accession>
<dbReference type="SUPFAM" id="SSF54001">
    <property type="entry name" value="Cysteine proteinases"/>
    <property type="match status" value="1"/>
</dbReference>
<dbReference type="PANTHER" id="PTHR12419:SF7">
    <property type="entry name" value="OTU DOMAIN-CONTAINING PROTEIN 3"/>
    <property type="match status" value="1"/>
</dbReference>
<keyword evidence="4" id="KW-1185">Reference proteome</keyword>
<dbReference type="InterPro" id="IPR050704">
    <property type="entry name" value="Peptidase_C85-like"/>
</dbReference>
<dbReference type="GeneID" id="5852921"/>
<dbReference type="InParanoid" id="A8QE17"/>
<gene>
    <name evidence="3" type="ORF">MGL_4250</name>
</gene>
<evidence type="ECO:0000259" key="2">
    <source>
        <dbReference type="PROSITE" id="PS50802"/>
    </source>
</evidence>
<feature type="region of interest" description="Disordered" evidence="1">
    <location>
        <begin position="1"/>
        <end position="27"/>
    </location>
</feature>
<dbReference type="RefSeq" id="XP_001728609.1">
    <property type="nucleotide sequence ID" value="XM_001728557.1"/>
</dbReference>
<dbReference type="Gene3D" id="3.90.70.80">
    <property type="match status" value="1"/>
</dbReference>
<dbReference type="GO" id="GO:0016579">
    <property type="term" value="P:protein deubiquitination"/>
    <property type="evidence" value="ECO:0007669"/>
    <property type="project" value="TreeGrafter"/>
</dbReference>
<dbReference type="InterPro" id="IPR038765">
    <property type="entry name" value="Papain-like_cys_pep_sf"/>
</dbReference>
<dbReference type="Proteomes" id="UP000008837">
    <property type="component" value="Unassembled WGS sequence"/>
</dbReference>
<dbReference type="OrthoDB" id="415023at2759"/>
<dbReference type="InterPro" id="IPR003323">
    <property type="entry name" value="OTU_dom"/>
</dbReference>
<protein>
    <recommendedName>
        <fullName evidence="2">OTU domain-containing protein</fullName>
    </recommendedName>
</protein>
<name>A8QE17_MALGO</name>
<dbReference type="EMBL" id="AAYY01000025">
    <property type="protein sequence ID" value="EDP41395.1"/>
    <property type="molecule type" value="Genomic_DNA"/>
</dbReference>
<dbReference type="FunCoup" id="A8QE17">
    <property type="interactions" value="301"/>
</dbReference>
<comment type="caution">
    <text evidence="3">The sequence shown here is derived from an EMBL/GenBank/DDBJ whole genome shotgun (WGS) entry which is preliminary data.</text>
</comment>
<evidence type="ECO:0000313" key="4">
    <source>
        <dbReference type="Proteomes" id="UP000008837"/>
    </source>
</evidence>
<organism evidence="3 4">
    <name type="scientific">Malassezia globosa (strain ATCC MYA-4612 / CBS 7966)</name>
    <name type="common">Dandruff-associated fungus</name>
    <dbReference type="NCBI Taxonomy" id="425265"/>
    <lineage>
        <taxon>Eukaryota</taxon>
        <taxon>Fungi</taxon>
        <taxon>Dikarya</taxon>
        <taxon>Basidiomycota</taxon>
        <taxon>Ustilaginomycotina</taxon>
        <taxon>Malasseziomycetes</taxon>
        <taxon>Malasseziales</taxon>
        <taxon>Malasseziaceae</taxon>
        <taxon>Malassezia</taxon>
    </lineage>
</organism>
<dbReference type="PROSITE" id="PS50802">
    <property type="entry name" value="OTU"/>
    <property type="match status" value="1"/>
</dbReference>
<dbReference type="CDD" id="cd22748">
    <property type="entry name" value="OTU_OTUD6-like"/>
    <property type="match status" value="1"/>
</dbReference>
<reference evidence="3 4" key="1">
    <citation type="journal article" date="2007" name="Proc. Natl. Acad. Sci. U.S.A.">
        <title>Dandruff-associated Malassezia genomes reveal convergent and divergent virulence traits shared with plant and human fungal pathogens.</title>
        <authorList>
            <person name="Xu J."/>
            <person name="Saunders C.W."/>
            <person name="Hu P."/>
            <person name="Grant R.A."/>
            <person name="Boekhout T."/>
            <person name="Kuramae E.E."/>
            <person name="Kronstad J.W."/>
            <person name="Deangelis Y.M."/>
            <person name="Reeder N.L."/>
            <person name="Johnstone K.R."/>
            <person name="Leland M."/>
            <person name="Fieno A.M."/>
            <person name="Begley W.M."/>
            <person name="Sun Y."/>
            <person name="Lacey M.P."/>
            <person name="Chaudhary T."/>
            <person name="Keough T."/>
            <person name="Chu L."/>
            <person name="Sears R."/>
            <person name="Yuan B."/>
            <person name="Dawson T.L.Jr."/>
        </authorList>
    </citation>
    <scope>NUCLEOTIDE SEQUENCE [LARGE SCALE GENOMIC DNA]</scope>
    <source>
        <strain evidence="4">ATCC MYA-4612 / CBS 7966</strain>
    </source>
</reference>
<sequence>MSGEPKKMSRQQRRQMAKDAREQQRLDSIRADVEREMAEAPQVNQSAVEEAGLKQLCDELQVQVHEITPDGHCLFNAVADQMNVRYPAQEPYTYENMRRAAASFMRQHAEEFMPFISDLDESSAGMDESSQKKDPKARFMEYCDAMENSSAWGGQPELLALSKVLYTPIYVIQAGLPIIKIGEEEFKDRSPLCIAYHVKMYGLGEHYNSLRPKV</sequence>
<dbReference type="AlphaFoldDB" id="A8QE17"/>
<feature type="domain" description="OTU" evidence="2">
    <location>
        <begin position="62"/>
        <end position="213"/>
    </location>
</feature>
<dbReference type="VEuPathDB" id="FungiDB:MGL_4250"/>
<dbReference type="STRING" id="425265.A8QE17"/>
<evidence type="ECO:0000256" key="1">
    <source>
        <dbReference type="SAM" id="MobiDB-lite"/>
    </source>
</evidence>
<evidence type="ECO:0000313" key="3">
    <source>
        <dbReference type="EMBL" id="EDP41395.1"/>
    </source>
</evidence>
<proteinExistence type="predicted"/>
<dbReference type="PANTHER" id="PTHR12419">
    <property type="entry name" value="OTU DOMAIN CONTAINING PROTEIN"/>
    <property type="match status" value="1"/>
</dbReference>